<dbReference type="EMBL" id="MT143609">
    <property type="protein sequence ID" value="QJA98801.1"/>
    <property type="molecule type" value="Genomic_DNA"/>
</dbReference>
<protein>
    <submittedName>
        <fullName evidence="1">Uncharacterized protein</fullName>
    </submittedName>
</protein>
<accession>A0A6M3M146</accession>
<evidence type="ECO:0000313" key="1">
    <source>
        <dbReference type="EMBL" id="QJA98801.1"/>
    </source>
</evidence>
<reference evidence="1" key="1">
    <citation type="submission" date="2020-03" db="EMBL/GenBank/DDBJ databases">
        <title>The deep terrestrial virosphere.</title>
        <authorList>
            <person name="Holmfeldt K."/>
            <person name="Nilsson E."/>
            <person name="Simone D."/>
            <person name="Lopez-Fernandez M."/>
            <person name="Wu X."/>
            <person name="de Brujin I."/>
            <person name="Lundin D."/>
            <person name="Andersson A."/>
            <person name="Bertilsson S."/>
            <person name="Dopson M."/>
        </authorList>
    </citation>
    <scope>NUCLEOTIDE SEQUENCE</scope>
    <source>
        <strain evidence="1">MM171A01522</strain>
    </source>
</reference>
<proteinExistence type="predicted"/>
<gene>
    <name evidence="1" type="ORF">MM171A01522_0004</name>
</gene>
<dbReference type="AlphaFoldDB" id="A0A6M3M146"/>
<organism evidence="1">
    <name type="scientific">viral metagenome</name>
    <dbReference type="NCBI Taxonomy" id="1070528"/>
    <lineage>
        <taxon>unclassified sequences</taxon>
        <taxon>metagenomes</taxon>
        <taxon>organismal metagenomes</taxon>
    </lineage>
</organism>
<name>A0A6M3M146_9ZZZZ</name>
<sequence>MPPKGFKQITVSNELYSRIQGIAKNESQSMPDLIRKMLGVQYNVDKLLEIIDHQLAHQSKQKQIDYSRGFVRGIKWVQSEIRKVFER</sequence>